<feature type="transmembrane region" description="Helical" evidence="1">
    <location>
        <begin position="276"/>
        <end position="299"/>
    </location>
</feature>
<dbReference type="AlphaFoldDB" id="A0AA47EK04"/>
<dbReference type="Proteomes" id="UP001164733">
    <property type="component" value="Chromosome"/>
</dbReference>
<protein>
    <submittedName>
        <fullName evidence="2">Uncharacterized protein</fullName>
    </submittedName>
</protein>
<keyword evidence="1" id="KW-1133">Transmembrane helix</keyword>
<reference evidence="2" key="1">
    <citation type="submission" date="2021-11" db="EMBL/GenBank/DDBJ databases">
        <title>Clostridia strains as spoilage organisms.</title>
        <authorList>
            <person name="Wambui J."/>
            <person name="Stevens M.J.A."/>
            <person name="Stephan R."/>
        </authorList>
    </citation>
    <scope>NUCLEOTIDE SEQUENCE</scope>
    <source>
        <strain evidence="2">CF009</strain>
    </source>
</reference>
<feature type="transmembrane region" description="Helical" evidence="1">
    <location>
        <begin position="104"/>
        <end position="123"/>
    </location>
</feature>
<name>A0AA47EK04_9CLOT</name>
<evidence type="ECO:0000313" key="3">
    <source>
        <dbReference type="Proteomes" id="UP001164733"/>
    </source>
</evidence>
<proteinExistence type="predicted"/>
<organism evidence="2 3">
    <name type="scientific">Clostridium estertheticum</name>
    <dbReference type="NCBI Taxonomy" id="238834"/>
    <lineage>
        <taxon>Bacteria</taxon>
        <taxon>Bacillati</taxon>
        <taxon>Bacillota</taxon>
        <taxon>Clostridia</taxon>
        <taxon>Eubacteriales</taxon>
        <taxon>Clostridiaceae</taxon>
        <taxon>Clostridium</taxon>
    </lineage>
</organism>
<gene>
    <name evidence="2" type="ORF">LL038_03420</name>
</gene>
<feature type="transmembrane region" description="Helical" evidence="1">
    <location>
        <begin position="249"/>
        <end position="270"/>
    </location>
</feature>
<feature type="transmembrane region" description="Helical" evidence="1">
    <location>
        <begin position="79"/>
        <end position="98"/>
    </location>
</feature>
<evidence type="ECO:0000313" key="2">
    <source>
        <dbReference type="EMBL" id="WAG61316.1"/>
    </source>
</evidence>
<accession>A0AA47EK04</accession>
<keyword evidence="1" id="KW-0812">Transmembrane</keyword>
<dbReference type="RefSeq" id="WP_216120036.1">
    <property type="nucleotide sequence ID" value="NZ_CP086239.1"/>
</dbReference>
<sequence>MRRNKYNSFFNKYRLKHKKDNEYGENYDFIKEAYTKKLGIELNKKYVESEYVKIYENIKYEKIKVEGLLEKSKEIQTTINGVVTPLAVVAFVAEATFYQEQGQAGLIIFVCFISIVMLSQFVLSMQRAKENYVYITILQVLDDIVKEISESKISNINNISEQEVASAIETNCESIEDPIESINKTEKRRMKKYSKLFAKQFNVKIKDYSADSYDTLIKDIESKYSDMIKVDKNKLFNERVKAQDNINNCIRVDVSSSVGAFISAFVALALKNTLEFSKLFTILVFVALFIISQMFTALIDSLEEKTIKSYNNICLSILQKIENELE</sequence>
<keyword evidence="1" id="KW-0472">Membrane</keyword>
<evidence type="ECO:0000256" key="1">
    <source>
        <dbReference type="SAM" id="Phobius"/>
    </source>
</evidence>
<dbReference type="EMBL" id="CP086239">
    <property type="protein sequence ID" value="WAG61316.1"/>
    <property type="molecule type" value="Genomic_DNA"/>
</dbReference>